<feature type="region of interest" description="Disordered" evidence="8">
    <location>
        <begin position="86"/>
        <end position="160"/>
    </location>
</feature>
<feature type="compositionally biased region" description="Acidic residues" evidence="8">
    <location>
        <begin position="1863"/>
        <end position="1872"/>
    </location>
</feature>
<feature type="compositionally biased region" description="Polar residues" evidence="8">
    <location>
        <begin position="98"/>
        <end position="114"/>
    </location>
</feature>
<dbReference type="Gene3D" id="2.30.30.140">
    <property type="match status" value="1"/>
</dbReference>
<sequence>MNDQEYSGFQTRGRSNDCMTANLSHINEENYDEEYTSSSEKLPVAATRDGHALGNQRFSGASNSLNLDTSWSHQSSKKKVFDTSIKTDNSCRGHNTTDYRYNQKSNNRSGNQFDNYPDVGESGHQGSHSFRDSQPVPKSAVKNEGVINTDQHDEFRQNYKEDRFKKVRELPDNLIRDNDTQMSRRSFYDEAGEPDKRPLEKSSNFKSSKTGKVDHMDGRSGLDDSWSEFNNKDAFYAKKTQNSNPYKASTGSHPRITGPSGIEMDNFSNSVSEIPREEERCVDTSVNLATGGERNLDKKENNVLLSSWAPRSVMLDKAKTSVSETKRTCYNNSDGQGRPNTLNFNKGSFCRENSHDEDPRGKSYWAPNHNQSFSKRNDPYDKDKDFKTSNFTSRNWSSKTPNREPSWGSSAHQTGNTEDFKNDHFNISSKTNKEGMDHRAPIQSEQVEGVFKGNSSTNYQGLSYSSYQKGTNDDIKDDAFSKSPFIEVESSPKNELKGNQLGHSPDRHRVLSGKDTFDVDKFNQTSPVSVSHNLSLNQSSRVYGVAERDDFMDDKDILLKISRENPLKFRSREDGDKQNISTRCDSQSSTSSIHHIFQPDRSVKPSNPKWSRKPICFSEEPSSVKVKNEMSSKKLKNVDVLSDCIQNISVFEKNRSNKTSGHGTPTSNRKISCENSKFDGNDAQPSSMIVRNFEYDDSTKFDKYVIDERISSSRSHIQSDKQRPEPDVDLSEPRDLVFTHPSNLKSFKVECLKSARIHAKLAVAFSKLKIGDPSETLKYSWFSLSASSSTCVVSSKKSGLTFCGVAATLNRYMDEINGSSKCPVIAIVCSCWENVESAFSMIATLIGSGSIHKVSKCYSGITNDRENIRRMLQGSKVLVGTVPAIIECNKKKYISLNEIKSVVIDDAKDVLECNSKRLTEMLHSVPDLDSIAVLSHSWKDEFKNILTEGYHIIITDPVEIASYKKIRFVTKLILSEDKLSIVADFTKNHTKSIIHVDSALEADKIAQMLSDSGLLAIRTSEFLSPNDLSQIKKVWNDSPRCLLVSSDNVLSKLHISDAELVVNFTFPPTRDSLRRRINCMMANILKNKKTVCLSMICEDSMKKLHILIDFFRTATGDVDFVNSEILSRALLLRDAQYNDLCENVKMFGKCHSYLSCQACHTVLVDVPFWPSSGKLRLKVVSVLSATRFYCRVISHTIDGRSEKYNERFAAVSASFQIAMLDSEILDCPINKEFIESKRLVAYKDNSGMYHRVHIKSIEKYKNTVPGPDLLKVNCIDLGVDVECTTDQLYNLPDEFLQFRPLVAEVVFAGLKPKHKEKSWSIGITKNVTQNILDKVVDVTVLHAVSNTVWINQLVLSEKVANLAENMVTFNLKNFLVENQLASLNPAHESMFMTREPNVSVQPHSNRSEFLPVDLDTPYDIMNVNFSQNGTFHVVLKDQNEDLEFIDQFISQNLSNDQASFNFDEKTKCLVNYGGKLCRGFVNHSSKELTSVYLLDWGQTVQVDRLSLIDMDDEISNCRPFQAIECRLFGHDESEIISPDNLEEINSYLLCDSLQITATSFQSSKLIEGAPSYTVKLAKKNHESSKPFCFSSFFFFECLIKPNSQLIDEIYPLCGSSTNPWNGILHRFFLEDDISCYDELCRYYLSPDISIRPSIRSDMDFVEKWMKYRLNQDGSMSLSYPHLDISPIRENVGKSSPSKIDLCIRTPECVKWCQSTTTVYVFIPTTHADSPSVEISAQQLKVKFKQPDGMFAFDLQLFDEVDEVRSEFVITPEKIKVILEKKNRVIDWDNLCVDSISTPWLKYDWDYNPGVSNNSIWDDIRNSMEKTEEEPSEIKQIVVEPHEAEGWCPDQDQETQSLPSEAYTDIDDSNGSS</sequence>
<protein>
    <recommendedName>
        <fullName evidence="1">RNA helicase</fullName>
        <ecNumber evidence="1">3.6.4.13</ecNumber>
    </recommendedName>
</protein>
<evidence type="ECO:0000313" key="10">
    <source>
        <dbReference type="EMBL" id="KII64631.1"/>
    </source>
</evidence>
<feature type="compositionally biased region" description="Polar residues" evidence="8">
    <location>
        <begin position="201"/>
        <end position="210"/>
    </location>
</feature>
<feature type="compositionally biased region" description="Basic and acidic residues" evidence="8">
    <location>
        <begin position="352"/>
        <end position="361"/>
    </location>
</feature>
<evidence type="ECO:0000256" key="4">
    <source>
        <dbReference type="ARBA" id="ARBA00022801"/>
    </source>
</evidence>
<dbReference type="InterPro" id="IPR008978">
    <property type="entry name" value="HSP20-like_chaperone"/>
</dbReference>
<keyword evidence="3" id="KW-0547">Nucleotide-binding</keyword>
<keyword evidence="4" id="KW-0378">Hydrolase</keyword>
<dbReference type="GO" id="GO:0003724">
    <property type="term" value="F:RNA helicase activity"/>
    <property type="evidence" value="ECO:0007669"/>
    <property type="project" value="UniProtKB-EC"/>
</dbReference>
<dbReference type="InterPro" id="IPR007052">
    <property type="entry name" value="CS_dom"/>
</dbReference>
<dbReference type="SUPFAM" id="SSF52540">
    <property type="entry name" value="P-loop containing nucleoside triphosphate hydrolases"/>
    <property type="match status" value="2"/>
</dbReference>
<feature type="region of interest" description="Disordered" evidence="8">
    <location>
        <begin position="712"/>
        <end position="732"/>
    </location>
</feature>
<reference evidence="10 11" key="1">
    <citation type="journal article" date="2014" name="Genome Biol. Evol.">
        <title>The genome of the myxosporean Thelohanellus kitauei shows adaptations to nutrient acquisition within its fish host.</title>
        <authorList>
            <person name="Yang Y."/>
            <person name="Xiong J."/>
            <person name="Zhou Z."/>
            <person name="Huo F."/>
            <person name="Miao W."/>
            <person name="Ran C."/>
            <person name="Liu Y."/>
            <person name="Zhang J."/>
            <person name="Feng J."/>
            <person name="Wang M."/>
            <person name="Wang M."/>
            <person name="Wang L."/>
            <person name="Yao B."/>
        </authorList>
    </citation>
    <scope>NUCLEOTIDE SEQUENCE [LARGE SCALE GENOMIC DNA]</scope>
    <source>
        <strain evidence="10">Wuqing</strain>
    </source>
</reference>
<dbReference type="Gene3D" id="3.40.50.300">
    <property type="entry name" value="P-loop containing nucleotide triphosphate hydrolases"/>
    <property type="match status" value="2"/>
</dbReference>
<name>A0A0C2MC95_THEKT</name>
<dbReference type="PANTHER" id="PTHR22655">
    <property type="entry name" value="ATP-DEPENDENT RNA HELICASE TDRD12-RELATED"/>
    <property type="match status" value="1"/>
</dbReference>
<dbReference type="InterPro" id="IPR035437">
    <property type="entry name" value="SNase_OB-fold_sf"/>
</dbReference>
<feature type="compositionally biased region" description="Polar residues" evidence="8">
    <location>
        <begin position="388"/>
        <end position="400"/>
    </location>
</feature>
<evidence type="ECO:0000256" key="6">
    <source>
        <dbReference type="ARBA" id="ARBA00022840"/>
    </source>
</evidence>
<dbReference type="GO" id="GO:0042078">
    <property type="term" value="P:germ-line stem cell division"/>
    <property type="evidence" value="ECO:0007669"/>
    <property type="project" value="TreeGrafter"/>
</dbReference>
<dbReference type="InterPro" id="IPR002999">
    <property type="entry name" value="Tudor"/>
</dbReference>
<feature type="region of interest" description="Disordered" evidence="8">
    <location>
        <begin position="327"/>
        <end position="438"/>
    </location>
</feature>
<comment type="caution">
    <text evidence="10">The sequence shown here is derived from an EMBL/GenBank/DDBJ whole genome shotgun (WGS) entry which is preliminary data.</text>
</comment>
<dbReference type="GO" id="GO:0016787">
    <property type="term" value="F:hydrolase activity"/>
    <property type="evidence" value="ECO:0007669"/>
    <property type="project" value="UniProtKB-KW"/>
</dbReference>
<feature type="region of interest" description="Disordered" evidence="8">
    <location>
        <begin position="172"/>
        <end position="219"/>
    </location>
</feature>
<evidence type="ECO:0000256" key="1">
    <source>
        <dbReference type="ARBA" id="ARBA00012552"/>
    </source>
</evidence>
<gene>
    <name evidence="10" type="ORF">RF11_12733</name>
</gene>
<keyword evidence="5 10" id="KW-0347">Helicase</keyword>
<dbReference type="PANTHER" id="PTHR22655:SF2">
    <property type="entry name" value="ATP-DEPENDENT RNA HELICASE TDRD12-RELATED"/>
    <property type="match status" value="1"/>
</dbReference>
<feature type="compositionally biased region" description="Polar residues" evidence="8">
    <location>
        <begin position="328"/>
        <end position="346"/>
    </location>
</feature>
<evidence type="ECO:0000313" key="11">
    <source>
        <dbReference type="Proteomes" id="UP000031668"/>
    </source>
</evidence>
<evidence type="ECO:0000256" key="7">
    <source>
        <dbReference type="ARBA" id="ARBA00047984"/>
    </source>
</evidence>
<feature type="compositionally biased region" description="Basic and acidic residues" evidence="8">
    <location>
        <begin position="150"/>
        <end position="160"/>
    </location>
</feature>
<evidence type="ECO:0000256" key="5">
    <source>
        <dbReference type="ARBA" id="ARBA00022806"/>
    </source>
</evidence>
<feature type="region of interest" description="Disordered" evidence="8">
    <location>
        <begin position="1843"/>
        <end position="1872"/>
    </location>
</feature>
<dbReference type="Proteomes" id="UP000031668">
    <property type="component" value="Unassembled WGS sequence"/>
</dbReference>
<dbReference type="Gene3D" id="2.40.50.90">
    <property type="match status" value="1"/>
</dbReference>
<evidence type="ECO:0000256" key="2">
    <source>
        <dbReference type="ARBA" id="ARBA00022737"/>
    </source>
</evidence>
<dbReference type="Gene3D" id="2.60.40.790">
    <property type="match status" value="1"/>
</dbReference>
<feature type="compositionally biased region" description="Polar residues" evidence="8">
    <location>
        <begin position="657"/>
        <end position="675"/>
    </location>
</feature>
<feature type="region of interest" description="Disordered" evidence="8">
    <location>
        <begin position="655"/>
        <end position="683"/>
    </location>
</feature>
<accession>A0A0C2MC95</accession>
<evidence type="ECO:0000259" key="9">
    <source>
        <dbReference type="PROSITE" id="PS51203"/>
    </source>
</evidence>
<feature type="compositionally biased region" description="Polar residues" evidence="8">
    <location>
        <begin position="240"/>
        <end position="252"/>
    </location>
</feature>
<feature type="compositionally biased region" description="Polar residues" evidence="8">
    <location>
        <begin position="407"/>
        <end position="417"/>
    </location>
</feature>
<feature type="compositionally biased region" description="Low complexity" evidence="8">
    <location>
        <begin position="581"/>
        <end position="592"/>
    </location>
</feature>
<keyword evidence="11" id="KW-1185">Reference proteome</keyword>
<dbReference type="Pfam" id="PF00567">
    <property type="entry name" value="TUDOR"/>
    <property type="match status" value="1"/>
</dbReference>
<evidence type="ECO:0000256" key="8">
    <source>
        <dbReference type="SAM" id="MobiDB-lite"/>
    </source>
</evidence>
<dbReference type="InterPro" id="IPR027417">
    <property type="entry name" value="P-loop_NTPase"/>
</dbReference>
<dbReference type="Pfam" id="PF04969">
    <property type="entry name" value="CS"/>
    <property type="match status" value="1"/>
</dbReference>
<dbReference type="GO" id="GO:0005524">
    <property type="term" value="F:ATP binding"/>
    <property type="evidence" value="ECO:0007669"/>
    <property type="project" value="UniProtKB-KW"/>
</dbReference>
<dbReference type="SUPFAM" id="SSF63748">
    <property type="entry name" value="Tudor/PWWP/MBT"/>
    <property type="match status" value="2"/>
</dbReference>
<dbReference type="SUPFAM" id="SSF49764">
    <property type="entry name" value="HSP20-like chaperones"/>
    <property type="match status" value="1"/>
</dbReference>
<evidence type="ECO:0000256" key="3">
    <source>
        <dbReference type="ARBA" id="ARBA00022741"/>
    </source>
</evidence>
<feature type="domain" description="CS" evidence="9">
    <location>
        <begin position="1704"/>
        <end position="1791"/>
    </location>
</feature>
<dbReference type="EMBL" id="JWZT01004160">
    <property type="protein sequence ID" value="KII64631.1"/>
    <property type="molecule type" value="Genomic_DNA"/>
</dbReference>
<organism evidence="10 11">
    <name type="scientific">Thelohanellus kitauei</name>
    <name type="common">Myxosporean</name>
    <dbReference type="NCBI Taxonomy" id="669202"/>
    <lineage>
        <taxon>Eukaryota</taxon>
        <taxon>Metazoa</taxon>
        <taxon>Cnidaria</taxon>
        <taxon>Myxozoa</taxon>
        <taxon>Myxosporea</taxon>
        <taxon>Bivalvulida</taxon>
        <taxon>Platysporina</taxon>
        <taxon>Myxobolidae</taxon>
        <taxon>Thelohanellus</taxon>
    </lineage>
</organism>
<proteinExistence type="predicted"/>
<feature type="compositionally biased region" description="Basic and acidic residues" evidence="8">
    <location>
        <begin position="375"/>
        <end position="387"/>
    </location>
</feature>
<dbReference type="CDD" id="cd06463">
    <property type="entry name" value="p23_like"/>
    <property type="match status" value="1"/>
</dbReference>
<keyword evidence="2" id="KW-0677">Repeat</keyword>
<dbReference type="PROSITE" id="PS51203">
    <property type="entry name" value="CS"/>
    <property type="match status" value="1"/>
</dbReference>
<comment type="catalytic activity">
    <reaction evidence="7">
        <text>ATP + H2O = ADP + phosphate + H(+)</text>
        <dbReference type="Rhea" id="RHEA:13065"/>
        <dbReference type="ChEBI" id="CHEBI:15377"/>
        <dbReference type="ChEBI" id="CHEBI:15378"/>
        <dbReference type="ChEBI" id="CHEBI:30616"/>
        <dbReference type="ChEBI" id="CHEBI:43474"/>
        <dbReference type="ChEBI" id="CHEBI:456216"/>
        <dbReference type="EC" id="3.6.4.13"/>
    </reaction>
</comment>
<feature type="region of interest" description="Disordered" evidence="8">
    <location>
        <begin position="240"/>
        <end position="264"/>
    </location>
</feature>
<feature type="region of interest" description="Disordered" evidence="8">
    <location>
        <begin position="571"/>
        <end position="610"/>
    </location>
</feature>
<dbReference type="EC" id="3.6.4.13" evidence="1"/>
<keyword evidence="6" id="KW-0067">ATP-binding</keyword>
<dbReference type="OrthoDB" id="249932at2759"/>